<comment type="similarity">
    <text evidence="2">Belongs to the binding-protein-dependent transport system permease family. HisMQ subfamily.</text>
</comment>
<dbReference type="PROSITE" id="PS50928">
    <property type="entry name" value="ABC_TM1"/>
    <property type="match status" value="1"/>
</dbReference>
<gene>
    <name evidence="10" type="ORF">HS99_0019885</name>
</gene>
<keyword evidence="7 9" id="KW-1133">Transmembrane helix</keyword>
<sequence>MEAFATRAEQDGYRPSERRLAHEAYRRSRARRSALIATASTVLTAVALYLLVVNSPGWEVTRRTFFNLDYARQALPEVLRGLRLNLELMLGCGVLILVFGLLLAVLRTLRGPVFLPVRLLATAYVDFFLGLPMIICLLVMITGVPALRLTGVTTDPLLLGGAALVLTYSAYVSEVFRSGIESVHPSQRAAARSLGLTNAQAMRYVVLPQAVRRVVPPLINNLVSLQKDTGLVSIGGAIDAVYAAKIIAAHSFNFTPYLLAGLVFIVLTIPLTRFADWLTGRMNRRQLQGGAV</sequence>
<dbReference type="InterPro" id="IPR043429">
    <property type="entry name" value="ArtM/GltK/GlnP/TcyL/YhdX-like"/>
</dbReference>
<dbReference type="PANTHER" id="PTHR30614:SF20">
    <property type="entry name" value="GLUTAMINE TRANSPORT SYSTEM PERMEASE PROTEIN GLNP"/>
    <property type="match status" value="1"/>
</dbReference>
<evidence type="ECO:0000256" key="9">
    <source>
        <dbReference type="RuleBase" id="RU363032"/>
    </source>
</evidence>
<dbReference type="OrthoDB" id="9814902at2"/>
<evidence type="ECO:0000256" key="2">
    <source>
        <dbReference type="ARBA" id="ARBA00010072"/>
    </source>
</evidence>
<keyword evidence="6" id="KW-0029">Amino-acid transport</keyword>
<evidence type="ECO:0000256" key="8">
    <source>
        <dbReference type="ARBA" id="ARBA00023136"/>
    </source>
</evidence>
<dbReference type="EMBL" id="JPRF03000013">
    <property type="protein sequence ID" value="OEV38697.1"/>
    <property type="molecule type" value="Genomic_DNA"/>
</dbReference>
<dbReference type="GO" id="GO:0043190">
    <property type="term" value="C:ATP-binding cassette (ABC) transporter complex"/>
    <property type="evidence" value="ECO:0007669"/>
    <property type="project" value="InterPro"/>
</dbReference>
<proteinExistence type="inferred from homology"/>
<organism evidence="10 11">
    <name type="scientific">Kitasatospora aureofaciens</name>
    <name type="common">Streptomyces aureofaciens</name>
    <dbReference type="NCBI Taxonomy" id="1894"/>
    <lineage>
        <taxon>Bacteria</taxon>
        <taxon>Bacillati</taxon>
        <taxon>Actinomycetota</taxon>
        <taxon>Actinomycetes</taxon>
        <taxon>Kitasatosporales</taxon>
        <taxon>Streptomycetaceae</taxon>
        <taxon>Kitasatospora</taxon>
    </lineage>
</organism>
<feature type="transmembrane region" description="Helical" evidence="9">
    <location>
        <begin position="88"/>
        <end position="109"/>
    </location>
</feature>
<keyword evidence="5 9" id="KW-0812">Transmembrane</keyword>
<accession>A0A1E7NDD8</accession>
<dbReference type="InterPro" id="IPR000515">
    <property type="entry name" value="MetI-like"/>
</dbReference>
<feature type="transmembrane region" description="Helical" evidence="9">
    <location>
        <begin position="156"/>
        <end position="176"/>
    </location>
</feature>
<dbReference type="CDD" id="cd06261">
    <property type="entry name" value="TM_PBP2"/>
    <property type="match status" value="1"/>
</dbReference>
<evidence type="ECO:0000256" key="7">
    <source>
        <dbReference type="ARBA" id="ARBA00022989"/>
    </source>
</evidence>
<dbReference type="Proteomes" id="UP000037395">
    <property type="component" value="Unassembled WGS sequence"/>
</dbReference>
<dbReference type="AlphaFoldDB" id="A0A1E7NDD8"/>
<evidence type="ECO:0000256" key="1">
    <source>
        <dbReference type="ARBA" id="ARBA00004651"/>
    </source>
</evidence>
<dbReference type="InterPro" id="IPR035906">
    <property type="entry name" value="MetI-like_sf"/>
</dbReference>
<evidence type="ECO:0000256" key="4">
    <source>
        <dbReference type="ARBA" id="ARBA00022475"/>
    </source>
</evidence>
<dbReference type="GeneID" id="97486055"/>
<dbReference type="SUPFAM" id="SSF161098">
    <property type="entry name" value="MetI-like"/>
    <property type="match status" value="1"/>
</dbReference>
<dbReference type="GO" id="GO:0022857">
    <property type="term" value="F:transmembrane transporter activity"/>
    <property type="evidence" value="ECO:0007669"/>
    <property type="project" value="InterPro"/>
</dbReference>
<comment type="subcellular location">
    <subcellularLocation>
        <location evidence="1 9">Cell membrane</location>
        <topology evidence="1 9">Multi-pass membrane protein</topology>
    </subcellularLocation>
</comment>
<evidence type="ECO:0000256" key="3">
    <source>
        <dbReference type="ARBA" id="ARBA00022448"/>
    </source>
</evidence>
<evidence type="ECO:0000313" key="11">
    <source>
        <dbReference type="Proteomes" id="UP000037395"/>
    </source>
</evidence>
<dbReference type="RefSeq" id="WP_030281347.1">
    <property type="nucleotide sequence ID" value="NZ_BMUB01000005.1"/>
</dbReference>
<dbReference type="InterPro" id="IPR010065">
    <property type="entry name" value="AA_ABC_transptr_permease_3TM"/>
</dbReference>
<dbReference type="NCBIfam" id="TIGR01726">
    <property type="entry name" value="HEQRo_perm_3TM"/>
    <property type="match status" value="1"/>
</dbReference>
<feature type="transmembrane region" description="Helical" evidence="9">
    <location>
        <begin position="34"/>
        <end position="52"/>
    </location>
</feature>
<dbReference type="GO" id="GO:0006865">
    <property type="term" value="P:amino acid transport"/>
    <property type="evidence" value="ECO:0007669"/>
    <property type="project" value="UniProtKB-KW"/>
</dbReference>
<dbReference type="Gene3D" id="1.10.3720.10">
    <property type="entry name" value="MetI-like"/>
    <property type="match status" value="1"/>
</dbReference>
<comment type="caution">
    <text evidence="10">The sequence shown here is derived from an EMBL/GenBank/DDBJ whole genome shotgun (WGS) entry which is preliminary data.</text>
</comment>
<keyword evidence="4" id="KW-1003">Cell membrane</keyword>
<evidence type="ECO:0000313" key="10">
    <source>
        <dbReference type="EMBL" id="OEV38697.1"/>
    </source>
</evidence>
<feature type="transmembrane region" description="Helical" evidence="9">
    <location>
        <begin position="254"/>
        <end position="275"/>
    </location>
</feature>
<feature type="transmembrane region" description="Helical" evidence="9">
    <location>
        <begin position="121"/>
        <end position="144"/>
    </location>
</feature>
<keyword evidence="3 9" id="KW-0813">Transport</keyword>
<name>A0A1E7NDD8_KITAU</name>
<dbReference type="Pfam" id="PF00528">
    <property type="entry name" value="BPD_transp_1"/>
    <property type="match status" value="1"/>
</dbReference>
<protein>
    <submittedName>
        <fullName evidence="10">ABC transporter permease</fullName>
    </submittedName>
</protein>
<evidence type="ECO:0000256" key="5">
    <source>
        <dbReference type="ARBA" id="ARBA00022692"/>
    </source>
</evidence>
<reference evidence="10" key="1">
    <citation type="submission" date="2016-08" db="EMBL/GenBank/DDBJ databases">
        <title>Sequencing, Assembly and Comparative Genomics of S. aureofaciens ATCC 10762.</title>
        <authorList>
            <person name="Gradnigo J.S."/>
            <person name="Johnson N."/>
            <person name="Somerville G.A."/>
        </authorList>
    </citation>
    <scope>NUCLEOTIDE SEQUENCE [LARGE SCALE GENOMIC DNA]</scope>
    <source>
        <strain evidence="10">ATCC 10762</strain>
    </source>
</reference>
<dbReference type="PANTHER" id="PTHR30614">
    <property type="entry name" value="MEMBRANE COMPONENT OF AMINO ACID ABC TRANSPORTER"/>
    <property type="match status" value="1"/>
</dbReference>
<dbReference type="KEGG" id="kau:B6264_00300"/>
<keyword evidence="11" id="KW-1185">Reference proteome</keyword>
<evidence type="ECO:0000256" key="6">
    <source>
        <dbReference type="ARBA" id="ARBA00022970"/>
    </source>
</evidence>
<keyword evidence="8 9" id="KW-0472">Membrane</keyword>